<comment type="caution">
    <text evidence="1">The sequence shown here is derived from an EMBL/GenBank/DDBJ whole genome shotgun (WGS) entry which is preliminary data.</text>
</comment>
<proteinExistence type="predicted"/>
<protein>
    <submittedName>
        <fullName evidence="1">Uncharacterized protein</fullName>
    </submittedName>
</protein>
<dbReference type="Proteomes" id="UP001172687">
    <property type="component" value="Unassembled WGS sequence"/>
</dbReference>
<dbReference type="EMBL" id="JAUHTC010000089">
    <property type="protein sequence ID" value="MDN4521261.1"/>
    <property type="molecule type" value="Genomic_DNA"/>
</dbReference>
<reference evidence="1" key="1">
    <citation type="submission" date="2023-07" db="EMBL/GenBank/DDBJ databases">
        <title>Degradation of tert-butanol by M. austroafricanum TBA100.</title>
        <authorList>
            <person name="Helbich S."/>
            <person name="Vainshtein Y."/>
        </authorList>
    </citation>
    <scope>NUCLEOTIDE SEQUENCE</scope>
    <source>
        <strain evidence="1">TBA100</strain>
    </source>
</reference>
<organism evidence="1 2">
    <name type="scientific">Mycolicibacterium austroafricanum</name>
    <name type="common">Mycobacterium austroafricanum</name>
    <dbReference type="NCBI Taxonomy" id="39687"/>
    <lineage>
        <taxon>Bacteria</taxon>
        <taxon>Bacillati</taxon>
        <taxon>Actinomycetota</taxon>
        <taxon>Actinomycetes</taxon>
        <taxon>Mycobacteriales</taxon>
        <taxon>Mycobacteriaceae</taxon>
        <taxon>Mycolicibacterium</taxon>
    </lineage>
</organism>
<name>A0ABT8HKG4_MYCAO</name>
<gene>
    <name evidence="1" type="ORF">QYF68_26065</name>
</gene>
<evidence type="ECO:0000313" key="2">
    <source>
        <dbReference type="Proteomes" id="UP001172687"/>
    </source>
</evidence>
<accession>A0ABT8HKG4</accession>
<sequence length="404" mass="44408">MASRWFRRSRRGVGEDQIAAARAALTATFMDLEDRQSAIDVAVQDVIRLHPDSHLGRSWSAVRETCYSATAAYLEAAADPDAAARNSSERGTLGMIGQAQQMLDGAVSALTGFEEHHRDQLTASAHEAADVRRRIEAATVGVHQVERSIDSTDPAYLRYASVAAAVTDLAAARRVLAEESLNGRLAAAGDAADHLETALTRVREVLAEAPKRMQQAHHAIVTARTRLQALEHRVDTIRPKLSALLREFPAASSEDLVGNEPRAIDEIAVARQLLDSAATAEAQGRPEDALDVTAEARRHLASAEELIDITRDRLDLLRRLRDDPGEQERRVRFQLRDAQRLVVSLELVDQWATVLDAQTARIDRIVAQIASPRPDYLAYSRELDHVSQFLTTTVAKIRASVHDG</sequence>
<dbReference type="RefSeq" id="WP_301161718.1">
    <property type="nucleotide sequence ID" value="NZ_JAUHTC010000089.1"/>
</dbReference>
<evidence type="ECO:0000313" key="1">
    <source>
        <dbReference type="EMBL" id="MDN4521261.1"/>
    </source>
</evidence>
<keyword evidence="2" id="KW-1185">Reference proteome</keyword>